<dbReference type="EC" id="1.2.1.88" evidence="2"/>
<dbReference type="InterPro" id="IPR002872">
    <property type="entry name" value="Proline_DH_dom"/>
</dbReference>
<dbReference type="AlphaFoldDB" id="A0A1W1EFW0"/>
<comment type="catalytic activity">
    <reaction evidence="5">
        <text>L-glutamate 5-semialdehyde + NAD(+) + H2O = L-glutamate + NADH + 2 H(+)</text>
        <dbReference type="Rhea" id="RHEA:30235"/>
        <dbReference type="ChEBI" id="CHEBI:15377"/>
        <dbReference type="ChEBI" id="CHEBI:15378"/>
        <dbReference type="ChEBI" id="CHEBI:29985"/>
        <dbReference type="ChEBI" id="CHEBI:57540"/>
        <dbReference type="ChEBI" id="CHEBI:57945"/>
        <dbReference type="ChEBI" id="CHEBI:58066"/>
        <dbReference type="EC" id="1.2.1.88"/>
    </reaction>
</comment>
<dbReference type="GO" id="GO:0009898">
    <property type="term" value="C:cytoplasmic side of plasma membrane"/>
    <property type="evidence" value="ECO:0007669"/>
    <property type="project" value="TreeGrafter"/>
</dbReference>
<dbReference type="PANTHER" id="PTHR42862:SF1">
    <property type="entry name" value="DELTA-1-PYRROLINE-5-CARBOXYLATE DEHYDROGENASE 2, ISOFORM A-RELATED"/>
    <property type="match status" value="1"/>
</dbReference>
<reference evidence="8" key="1">
    <citation type="submission" date="2016-10" db="EMBL/GenBank/DDBJ databases">
        <authorList>
            <person name="de Groot N.N."/>
        </authorList>
    </citation>
    <scope>NUCLEOTIDE SEQUENCE</scope>
</reference>
<feature type="domain" description="Proline dehydrogenase" evidence="7">
    <location>
        <begin position="130"/>
        <end position="430"/>
    </location>
</feature>
<dbReference type="FunFam" id="3.40.309.10:FF:000005">
    <property type="entry name" value="1-pyrroline-5-carboxylate dehydrogenase 1"/>
    <property type="match status" value="1"/>
</dbReference>
<keyword evidence="4" id="KW-0520">NAD</keyword>
<dbReference type="InterPro" id="IPR016163">
    <property type="entry name" value="Ald_DH_C"/>
</dbReference>
<evidence type="ECO:0000256" key="1">
    <source>
        <dbReference type="ARBA" id="ARBA00004786"/>
    </source>
</evidence>
<dbReference type="Pfam" id="PF01619">
    <property type="entry name" value="Pro_dh"/>
    <property type="match status" value="1"/>
</dbReference>
<evidence type="ECO:0000313" key="8">
    <source>
        <dbReference type="EMBL" id="SFZ98916.1"/>
    </source>
</evidence>
<dbReference type="InterPro" id="IPR016160">
    <property type="entry name" value="Ald_DH_CS_CYS"/>
</dbReference>
<dbReference type="InterPro" id="IPR029041">
    <property type="entry name" value="FAD-linked_oxidoreductase-like"/>
</dbReference>
<dbReference type="InterPro" id="IPR025703">
    <property type="entry name" value="Bifunct_PutA"/>
</dbReference>
<dbReference type="Gene3D" id="3.40.605.10">
    <property type="entry name" value="Aldehyde Dehydrogenase, Chain A, domain 1"/>
    <property type="match status" value="1"/>
</dbReference>
<dbReference type="PIRSF" id="PIRSF000197">
    <property type="entry name" value="Bifunct_PutA"/>
    <property type="match status" value="1"/>
</dbReference>
<dbReference type="Gene3D" id="3.20.20.220">
    <property type="match status" value="1"/>
</dbReference>
<name>A0A1W1EFW0_9ZZZZ</name>
<organism evidence="8">
    <name type="scientific">hydrothermal vent metagenome</name>
    <dbReference type="NCBI Taxonomy" id="652676"/>
    <lineage>
        <taxon>unclassified sequences</taxon>
        <taxon>metagenomes</taxon>
        <taxon>ecological metagenomes</taxon>
    </lineage>
</organism>
<proteinExistence type="predicted"/>
<dbReference type="SUPFAM" id="SSF51730">
    <property type="entry name" value="FAD-linked oxidoreductase"/>
    <property type="match status" value="1"/>
</dbReference>
<dbReference type="InterPro" id="IPR016162">
    <property type="entry name" value="Ald_DH_N"/>
</dbReference>
<dbReference type="InterPro" id="IPR015590">
    <property type="entry name" value="Aldehyde_DH_dom"/>
</dbReference>
<accession>A0A1W1EFW0</accession>
<protein>
    <recommendedName>
        <fullName evidence="2">L-glutamate gamma-semialdehyde dehydrogenase</fullName>
        <ecNumber evidence="2">1.2.1.88</ecNumber>
    </recommendedName>
</protein>
<evidence type="ECO:0000256" key="5">
    <source>
        <dbReference type="ARBA" id="ARBA00048142"/>
    </source>
</evidence>
<dbReference type="SUPFAM" id="SSF53720">
    <property type="entry name" value="ALDH-like"/>
    <property type="match status" value="1"/>
</dbReference>
<dbReference type="Pfam" id="PF00171">
    <property type="entry name" value="Aldedh"/>
    <property type="match status" value="1"/>
</dbReference>
<dbReference type="GO" id="GO:0003700">
    <property type="term" value="F:DNA-binding transcription factor activity"/>
    <property type="evidence" value="ECO:0007669"/>
    <property type="project" value="InterPro"/>
</dbReference>
<dbReference type="PANTHER" id="PTHR42862">
    <property type="entry name" value="DELTA-1-PYRROLINE-5-CARBOXYLATE DEHYDROGENASE 1, ISOFORM A-RELATED"/>
    <property type="match status" value="1"/>
</dbReference>
<dbReference type="InterPro" id="IPR050485">
    <property type="entry name" value="Proline_metab_enzyme"/>
</dbReference>
<evidence type="ECO:0000256" key="3">
    <source>
        <dbReference type="ARBA" id="ARBA00023002"/>
    </source>
</evidence>
<sequence length="1196" mass="134451">MNISDNTIQEVKKVAEDWQKKIQVSREPDEEKFHDMMQKMLKEPENKIFLIELLDQSFRAKDPSRVADQLEYIFAKYENTSFFSNFEKLLIWAFRNLGIYVSSISVPLFISYLRNDISAIVVKGEEKALIDHIEKRRAEGTRVNLNIIGETVLGEREAQERLDKYVEALSKDYVDYLSIKISTLFSQITPVAYDWTVDQLVERLEKIYDAAVVNSFTNAQGEKEYKFVNLDMEEYRDLRMTVDVFKKTLEMDKFKDLHAGIVIQAYLPDSFIYVKELTEWAKNRVENGGAPIKIRLVKGANQEMEMTEASLRGWECVTYMKKAESDANFKVIMNYLISEDVSPYVHIGIASHNLFDHALGMLLAKERNVEKYYTAEMLEGMSESAYKVLKEFGLNILLYAPIATKETFTNAIAYLVRRFDENTADQNFLRYSFGLEVGTEAWNTLVKSYDDSIAIVDTIAQTAYRTQDRNLEFVAEEIDVDTYVYESAPDTDFTLEANQIWAEKIKEKWQNIGANGGFNANPVIAGEEYATDDEVVVSDNSQYHDGVKVGTFTRAKEADIEKALKVAVADPDGWRDLSVNDRQLALMKVAQEFERSRADLIGIAAAELGKVFSETDVEVSEAIDFLNFYPYSVKKVNELNGVEKTTGKGVGLVVSPWNFPIAIPTGGVAAALAAGNTVIIKPSSDAVLSGYAICKCFWDAGISKNALQFVPTSGKLAGENLVAKDDVAFTIFTGGEDTAYEMIKTRPNMEISAETGGKDATIVTELSDHDQAAKNVVASAFNNSGQKCSATSLLVLEKGMYEDETFKEMLVDATKSLNVGPVWDLNNRISTLASKPSGNLEKSLTHLDDGESWLIKPEYADNGNPYMLKPAIRWGTKNGDFCHMNELFGPVLSVMCADDIDHAIELVNATGYGLTSGIESLDEREKEKFKNGILAGNLYLNRMTTGAIVTRQPFGGMRKSAIGSGKKAGGYNYVSQFMNIECTDSAVEVETSSSQVGLFGKVCPDKTLYADEITKATKLASHFAYWYDKEFTQDHDYTNIRGESNIIRYLPVKSVLLCIEENDDLTEILTTIMAIKMVGSELHISLPKDSKRAEFLWLENAKHVALEKNDSVRRDDEESRVNFMSKVQRVRYLQEENVSIDIYKKVAPKAMYIASTPFMPNGRIELMHYFIEQSISDSYHRYGNLGLKGLQDNKGK</sequence>
<feature type="domain" description="Aldehyde dehydrogenase" evidence="6">
    <location>
        <begin position="544"/>
        <end position="980"/>
    </location>
</feature>
<dbReference type="EMBL" id="FPKX01000067">
    <property type="protein sequence ID" value="SFZ98916.1"/>
    <property type="molecule type" value="Genomic_DNA"/>
</dbReference>
<dbReference type="PROSITE" id="PS00687">
    <property type="entry name" value="ALDEHYDE_DEHYDR_GLU"/>
    <property type="match status" value="1"/>
</dbReference>
<dbReference type="InterPro" id="IPR016161">
    <property type="entry name" value="Ald_DH/histidinol_DH"/>
</dbReference>
<keyword evidence="3 8" id="KW-0560">Oxidoreductase</keyword>
<dbReference type="PROSITE" id="PS00070">
    <property type="entry name" value="ALDEHYDE_DEHYDR_CYS"/>
    <property type="match status" value="1"/>
</dbReference>
<dbReference type="GO" id="GO:0003842">
    <property type="term" value="F:L-glutamate gamma-semialdehyde dehydrogenase activity"/>
    <property type="evidence" value="ECO:0007669"/>
    <property type="project" value="UniProtKB-EC"/>
</dbReference>
<dbReference type="GO" id="GO:0004657">
    <property type="term" value="F:proline dehydrogenase activity"/>
    <property type="evidence" value="ECO:0007669"/>
    <property type="project" value="InterPro"/>
</dbReference>
<dbReference type="Gene3D" id="3.40.309.10">
    <property type="entry name" value="Aldehyde Dehydrogenase, Chain A, domain 2"/>
    <property type="match status" value="1"/>
</dbReference>
<dbReference type="InterPro" id="IPR029510">
    <property type="entry name" value="Ald_DH_CS_GLU"/>
</dbReference>
<gene>
    <name evidence="8" type="ORF">MNB_SV-5-320</name>
</gene>
<evidence type="ECO:0000259" key="7">
    <source>
        <dbReference type="Pfam" id="PF01619"/>
    </source>
</evidence>
<comment type="pathway">
    <text evidence="1">Amino-acid degradation; L-proline degradation into L-glutamate; L-glutamate from L-proline: step 2/2.</text>
</comment>
<dbReference type="GO" id="GO:0010133">
    <property type="term" value="P:L-proline catabolic process to L-glutamate"/>
    <property type="evidence" value="ECO:0007669"/>
    <property type="project" value="InterPro"/>
</dbReference>
<evidence type="ECO:0000256" key="4">
    <source>
        <dbReference type="ARBA" id="ARBA00023027"/>
    </source>
</evidence>
<evidence type="ECO:0000256" key="2">
    <source>
        <dbReference type="ARBA" id="ARBA00012884"/>
    </source>
</evidence>
<evidence type="ECO:0000259" key="6">
    <source>
        <dbReference type="Pfam" id="PF00171"/>
    </source>
</evidence>